<dbReference type="Gene3D" id="2.30.42.10">
    <property type="match status" value="1"/>
</dbReference>
<proteinExistence type="predicted"/>
<dbReference type="Proteomes" id="UP000003560">
    <property type="component" value="Unassembled WGS sequence"/>
</dbReference>
<dbReference type="GeneID" id="98003300"/>
<dbReference type="RefSeq" id="WP_006721224.1">
    <property type="nucleotide sequence ID" value="NZ_CP085935.1"/>
</dbReference>
<gene>
    <name evidence="4" type="ORF">COLSTE_01586</name>
</gene>
<dbReference type="SUPFAM" id="SSF50156">
    <property type="entry name" value="PDZ domain-like"/>
    <property type="match status" value="1"/>
</dbReference>
<dbReference type="InterPro" id="IPR007549">
    <property type="entry name" value="DUF512"/>
</dbReference>
<feature type="domain" description="DUF512" evidence="2">
    <location>
        <begin position="263"/>
        <end position="464"/>
    </location>
</feature>
<dbReference type="InterPro" id="IPR036034">
    <property type="entry name" value="PDZ_sf"/>
</dbReference>
<feature type="domain" description="Putative radical SAM N-terminal" evidence="3">
    <location>
        <begin position="115"/>
        <end position="259"/>
    </location>
</feature>
<evidence type="ECO:0000313" key="5">
    <source>
        <dbReference type="Proteomes" id="UP000003560"/>
    </source>
</evidence>
<reference evidence="4 5" key="2">
    <citation type="submission" date="2008-10" db="EMBL/GenBank/DDBJ databases">
        <authorList>
            <person name="Fulton L."/>
            <person name="Clifton S."/>
            <person name="Fulton B."/>
            <person name="Xu J."/>
            <person name="Minx P."/>
            <person name="Pepin K.H."/>
            <person name="Johnson M."/>
            <person name="Thiruvilangam P."/>
            <person name="Bhonagiri V."/>
            <person name="Nash W.E."/>
            <person name="Mardis E.R."/>
            <person name="Wilson R.K."/>
        </authorList>
    </citation>
    <scope>NUCLEOTIDE SEQUENCE [LARGE SCALE GENOMIC DNA]</scope>
    <source>
        <strain evidence="4 5">DSM 13279</strain>
    </source>
</reference>
<evidence type="ECO:0000259" key="2">
    <source>
        <dbReference type="Pfam" id="PF04459"/>
    </source>
</evidence>
<dbReference type="InterPro" id="IPR058240">
    <property type="entry name" value="rSAM_sf"/>
</dbReference>
<dbReference type="eggNOG" id="COG1625">
    <property type="taxonomic scope" value="Bacteria"/>
</dbReference>
<evidence type="ECO:0000259" key="3">
    <source>
        <dbReference type="Pfam" id="PF19238"/>
    </source>
</evidence>
<evidence type="ECO:0000256" key="1">
    <source>
        <dbReference type="SAM" id="MobiDB-lite"/>
    </source>
</evidence>
<dbReference type="HOGENOM" id="CLU_037396_0_0_11"/>
<dbReference type="InterPro" id="IPR013785">
    <property type="entry name" value="Aldolase_TIM"/>
</dbReference>
<dbReference type="AlphaFoldDB" id="B6GBX1"/>
<comment type="caution">
    <text evidence="4">The sequence shown here is derived from an EMBL/GenBank/DDBJ whole genome shotgun (WGS) entry which is preliminary data.</text>
</comment>
<dbReference type="STRING" id="445975.COLSTE_01586"/>
<protein>
    <submittedName>
        <fullName evidence="4">Putative FeS-containing Cyanobacterial-specific oxidoreductase</fullName>
    </submittedName>
</protein>
<dbReference type="SUPFAM" id="SSF102114">
    <property type="entry name" value="Radical SAM enzymes"/>
    <property type="match status" value="1"/>
</dbReference>
<dbReference type="Pfam" id="PF19238">
    <property type="entry name" value="Radical_SAM_2"/>
    <property type="match status" value="1"/>
</dbReference>
<dbReference type="Pfam" id="PF04459">
    <property type="entry name" value="DUF512"/>
    <property type="match status" value="1"/>
</dbReference>
<accession>B6GBX1</accession>
<organism evidence="4 5">
    <name type="scientific">Collinsella stercoris DSM 13279</name>
    <dbReference type="NCBI Taxonomy" id="445975"/>
    <lineage>
        <taxon>Bacteria</taxon>
        <taxon>Bacillati</taxon>
        <taxon>Actinomycetota</taxon>
        <taxon>Coriobacteriia</taxon>
        <taxon>Coriobacteriales</taxon>
        <taxon>Coriobacteriaceae</taxon>
        <taxon>Collinsella</taxon>
    </lineage>
</organism>
<dbReference type="InterPro" id="IPR045375">
    <property type="entry name" value="Put_radical_SAM-like_N"/>
</dbReference>
<evidence type="ECO:0000313" key="4">
    <source>
        <dbReference type="EMBL" id="EEA90235.1"/>
    </source>
</evidence>
<dbReference type="EMBL" id="ABXJ01000083">
    <property type="protein sequence ID" value="EEA90235.1"/>
    <property type="molecule type" value="Genomic_DNA"/>
</dbReference>
<dbReference type="Gene3D" id="3.20.20.70">
    <property type="entry name" value="Aldolase class I"/>
    <property type="match status" value="1"/>
</dbReference>
<sequence>MSESTPMPAALGDGGSAFDVPPSSPTVPAYASTTAPYGSLAPDDGEGALVIAVAPESPADDLGIECGMRVLSVNGKPLTDMIVWLWESDGDDVEIEVFDPRDDTVTPAILERFPGEEWGLEFDGAVFDGMRTCVNACVFCFMNMLPRESRNTLTIRDDDYRLSFLQGNFVTLTNMTDAEVDDAIDKMLSPMNVSLHAITPECRRKLIGRNAPRGIEVLERFLDAGIEIHAQIVLCPGLNDGDELLSTLRYVEAHPGITSLAIVPLGFTKHQKRFTTSYSDDVEASRAVVRMLEPFQRRARTTRGATVFQLADEFYIDAELPVPPAETYDGFPQFYDGIGMLRSFLDEVDALRCDRAEDLSVVGERLAADGRRALVICGEAAQSTFDAFCAAFAPAGAVSSRAIKNEYFGGNVNVTGLICACDLLAQLPRDLAAITVLIPDVMFNYDSLTLDGVERRSITVELERRGATVRYSTPAPSQLLDALLMG</sequence>
<feature type="region of interest" description="Disordered" evidence="1">
    <location>
        <begin position="1"/>
        <end position="23"/>
    </location>
</feature>
<keyword evidence="5" id="KW-1185">Reference proteome</keyword>
<name>B6GBX1_9ACTN</name>
<reference evidence="4 5" key="1">
    <citation type="submission" date="2008-10" db="EMBL/GenBank/DDBJ databases">
        <title>Draft genome sequence of Collinsella stercoris (DSM 13279).</title>
        <authorList>
            <person name="Sudarsanam P."/>
            <person name="Ley R."/>
            <person name="Guruge J."/>
            <person name="Turnbaugh P.J."/>
            <person name="Mahowald M."/>
            <person name="Liep D."/>
            <person name="Gordon J."/>
        </authorList>
    </citation>
    <scope>NUCLEOTIDE SEQUENCE [LARGE SCALE GENOMIC DNA]</scope>
    <source>
        <strain evidence="4 5">DSM 13279</strain>
    </source>
</reference>